<dbReference type="STRING" id="589873.EP12_04095"/>
<evidence type="ECO:0000313" key="8">
    <source>
        <dbReference type="Proteomes" id="UP000264779"/>
    </source>
</evidence>
<organism evidence="5 7">
    <name type="scientific">Alteromonas australica</name>
    <dbReference type="NCBI Taxonomy" id="589873"/>
    <lineage>
        <taxon>Bacteria</taxon>
        <taxon>Pseudomonadati</taxon>
        <taxon>Pseudomonadota</taxon>
        <taxon>Gammaproteobacteria</taxon>
        <taxon>Alteromonadales</taxon>
        <taxon>Alteromonadaceae</taxon>
        <taxon>Alteromonas/Salinimonas group</taxon>
        <taxon>Alteromonas</taxon>
    </lineage>
</organism>
<dbReference type="Gene3D" id="1.10.10.60">
    <property type="entry name" value="Homeodomain-like"/>
    <property type="match status" value="2"/>
</dbReference>
<sequence length="304" mass="33520">MPISTKAPFSSSDIQCLAALACEFLLAQGKSHLNGVIKTPVDGVRLFRDPTGCKKQPLLYQSGIIIMLKGSKRLYIDSREIVYKKGDYLVLGVPLPAECAAFTDDDDCILGLVVDVPPSLLVELTQLTPREASSARPTFTVSQQSLDTTIADATHRLLAAFTNKNKALALGASYVREIIYHVLNGPAGYVLSGLTENGHYARVAKALHIIHEKYATSLNVEQIARDVNMSPSGFHRVFREVVLDTPIQYIKKVRLAKARERINGGERVSEAAEAVGYKSVSQFSREFKRYYQFTPLQDKSSEIA</sequence>
<gene>
    <name evidence="5" type="ORF">DCW74_04430</name>
    <name evidence="6" type="ORF">DEB45_02140</name>
</gene>
<proteinExistence type="predicted"/>
<feature type="domain" description="HTH araC/xylS-type" evidence="4">
    <location>
        <begin position="204"/>
        <end position="301"/>
    </location>
</feature>
<dbReference type="InterPro" id="IPR018062">
    <property type="entry name" value="HTH_AraC-typ_CS"/>
</dbReference>
<evidence type="ECO:0000313" key="6">
    <source>
        <dbReference type="EMBL" id="HBU50035.1"/>
    </source>
</evidence>
<dbReference type="Proteomes" id="UP000264779">
    <property type="component" value="Unassembled WGS sequence"/>
</dbReference>
<dbReference type="Proteomes" id="UP000263517">
    <property type="component" value="Unassembled WGS sequence"/>
</dbReference>
<dbReference type="SUPFAM" id="SSF46689">
    <property type="entry name" value="Homeodomain-like"/>
    <property type="match status" value="2"/>
</dbReference>
<keyword evidence="3" id="KW-0804">Transcription</keyword>
<comment type="caution">
    <text evidence="5">The sequence shown here is derived from an EMBL/GenBank/DDBJ whole genome shotgun (WGS) entry which is preliminary data.</text>
</comment>
<dbReference type="AlphaFoldDB" id="A0A353JG82"/>
<evidence type="ECO:0000313" key="5">
    <source>
        <dbReference type="EMBL" id="HAW74967.1"/>
    </source>
</evidence>
<dbReference type="InterPro" id="IPR009594">
    <property type="entry name" value="Tscrpt_reg_HTH_AraC_N"/>
</dbReference>
<dbReference type="GeneID" id="78254101"/>
<dbReference type="GO" id="GO:0043565">
    <property type="term" value="F:sequence-specific DNA binding"/>
    <property type="evidence" value="ECO:0007669"/>
    <property type="project" value="InterPro"/>
</dbReference>
<keyword evidence="2" id="KW-0238">DNA-binding</keyword>
<dbReference type="Pfam" id="PF12833">
    <property type="entry name" value="HTH_18"/>
    <property type="match status" value="1"/>
</dbReference>
<dbReference type="EMBL" id="DNAN01000152">
    <property type="protein sequence ID" value="HAW74967.1"/>
    <property type="molecule type" value="Genomic_DNA"/>
</dbReference>
<evidence type="ECO:0000259" key="4">
    <source>
        <dbReference type="PROSITE" id="PS01124"/>
    </source>
</evidence>
<dbReference type="PROSITE" id="PS00041">
    <property type="entry name" value="HTH_ARAC_FAMILY_1"/>
    <property type="match status" value="1"/>
</dbReference>
<evidence type="ECO:0000313" key="7">
    <source>
        <dbReference type="Proteomes" id="UP000263517"/>
    </source>
</evidence>
<evidence type="ECO:0000256" key="3">
    <source>
        <dbReference type="ARBA" id="ARBA00023163"/>
    </source>
</evidence>
<dbReference type="SMART" id="SM00342">
    <property type="entry name" value="HTH_ARAC"/>
    <property type="match status" value="1"/>
</dbReference>
<evidence type="ECO:0000256" key="2">
    <source>
        <dbReference type="ARBA" id="ARBA00023125"/>
    </source>
</evidence>
<dbReference type="Pfam" id="PF06719">
    <property type="entry name" value="AraC_N"/>
    <property type="match status" value="1"/>
</dbReference>
<evidence type="ECO:0000256" key="1">
    <source>
        <dbReference type="ARBA" id="ARBA00023015"/>
    </source>
</evidence>
<dbReference type="OrthoDB" id="34150at2"/>
<dbReference type="RefSeq" id="WP_052364275.1">
    <property type="nucleotide sequence ID" value="NZ_CAJXAX010000028.1"/>
</dbReference>
<protein>
    <submittedName>
        <fullName evidence="5">AraC family transcriptional regulator</fullName>
    </submittedName>
</protein>
<reference evidence="7 8" key="1">
    <citation type="journal article" date="2018" name="Nat. Biotechnol.">
        <title>A standardized bacterial taxonomy based on genome phylogeny substantially revises the tree of life.</title>
        <authorList>
            <person name="Parks D.H."/>
            <person name="Chuvochina M."/>
            <person name="Waite D.W."/>
            <person name="Rinke C."/>
            <person name="Skarshewski A."/>
            <person name="Chaumeil P.A."/>
            <person name="Hugenholtz P."/>
        </authorList>
    </citation>
    <scope>NUCLEOTIDE SEQUENCE [LARGE SCALE GENOMIC DNA]</scope>
    <source>
        <strain evidence="6">UBA11621</strain>
        <strain evidence="5">UBA11978</strain>
    </source>
</reference>
<dbReference type="PROSITE" id="PS01124">
    <property type="entry name" value="HTH_ARAC_FAMILY_2"/>
    <property type="match status" value="1"/>
</dbReference>
<name>A0A353JG82_9ALTE</name>
<dbReference type="PANTHER" id="PTHR43436:SF2">
    <property type="entry name" value="ARAC_XYLS FAMILY TRANSCRIPTIONAL REGULATOR"/>
    <property type="match status" value="1"/>
</dbReference>
<dbReference type="PANTHER" id="PTHR43436">
    <property type="entry name" value="ARAC-FAMILY TRANSCRIPTIONAL REGULATOR"/>
    <property type="match status" value="1"/>
</dbReference>
<dbReference type="EMBL" id="DONK01000031">
    <property type="protein sequence ID" value="HBU50035.1"/>
    <property type="molecule type" value="Genomic_DNA"/>
</dbReference>
<dbReference type="InterPro" id="IPR009057">
    <property type="entry name" value="Homeodomain-like_sf"/>
</dbReference>
<dbReference type="InterPro" id="IPR018060">
    <property type="entry name" value="HTH_AraC"/>
</dbReference>
<dbReference type="GO" id="GO:0003700">
    <property type="term" value="F:DNA-binding transcription factor activity"/>
    <property type="evidence" value="ECO:0007669"/>
    <property type="project" value="InterPro"/>
</dbReference>
<accession>A0A353JG82</accession>
<keyword evidence="1" id="KW-0805">Transcription regulation</keyword>